<name>A0A0M8P1R5_9EURO</name>
<dbReference type="AlphaFoldDB" id="A0A0M8P1R5"/>
<feature type="region of interest" description="Disordered" evidence="1">
    <location>
        <begin position="80"/>
        <end position="116"/>
    </location>
</feature>
<evidence type="ECO:0000256" key="1">
    <source>
        <dbReference type="SAM" id="MobiDB-lite"/>
    </source>
</evidence>
<dbReference type="EMBL" id="LHQQ01000123">
    <property type="protein sequence ID" value="KOS41757.1"/>
    <property type="molecule type" value="Genomic_DNA"/>
</dbReference>
<keyword evidence="3" id="KW-1185">Reference proteome</keyword>
<evidence type="ECO:0000313" key="3">
    <source>
        <dbReference type="Proteomes" id="UP000037696"/>
    </source>
</evidence>
<evidence type="ECO:0000313" key="2">
    <source>
        <dbReference type="EMBL" id="KOS41757.1"/>
    </source>
</evidence>
<reference evidence="2 3" key="1">
    <citation type="submission" date="2015-08" db="EMBL/GenBank/DDBJ databases">
        <title>Genome sequencing of Penicillium nordicum.</title>
        <authorList>
            <person name="Nguyen H.D."/>
            <person name="Seifert K.A."/>
        </authorList>
    </citation>
    <scope>NUCLEOTIDE SEQUENCE [LARGE SCALE GENOMIC DNA]</scope>
    <source>
        <strain evidence="2 3">DAOMC 185683</strain>
    </source>
</reference>
<sequence length="116" mass="13194">MVEVVGEGSGFFLLVEVLEVGNFTAKLLRYLDLYQFDPSYMLNASINQMSPLNQTVSEHNAYNVHFALICQAKHNKCSTRSLKSKNSKRWKKERKRPKAATSSSTLFPIYPLPVPK</sequence>
<comment type="caution">
    <text evidence="2">The sequence shown here is derived from an EMBL/GenBank/DDBJ whole genome shotgun (WGS) entry which is preliminary data.</text>
</comment>
<proteinExistence type="predicted"/>
<accession>A0A0M8P1R5</accession>
<gene>
    <name evidence="2" type="ORF">ACN38_g7394</name>
</gene>
<feature type="compositionally biased region" description="Basic residues" evidence="1">
    <location>
        <begin position="80"/>
        <end position="98"/>
    </location>
</feature>
<protein>
    <submittedName>
        <fullName evidence="2">Uncharacterized protein</fullName>
    </submittedName>
</protein>
<dbReference type="Proteomes" id="UP000037696">
    <property type="component" value="Unassembled WGS sequence"/>
</dbReference>
<organism evidence="2 3">
    <name type="scientific">Penicillium nordicum</name>
    <dbReference type="NCBI Taxonomy" id="229535"/>
    <lineage>
        <taxon>Eukaryota</taxon>
        <taxon>Fungi</taxon>
        <taxon>Dikarya</taxon>
        <taxon>Ascomycota</taxon>
        <taxon>Pezizomycotina</taxon>
        <taxon>Eurotiomycetes</taxon>
        <taxon>Eurotiomycetidae</taxon>
        <taxon>Eurotiales</taxon>
        <taxon>Aspergillaceae</taxon>
        <taxon>Penicillium</taxon>
    </lineage>
</organism>